<name>A0A1I6IQ13_9EURY</name>
<proteinExistence type="predicted"/>
<dbReference type="Gene3D" id="3.40.30.10">
    <property type="entry name" value="Glutaredoxin"/>
    <property type="match status" value="1"/>
</dbReference>
<dbReference type="Proteomes" id="UP000198531">
    <property type="component" value="Unassembled WGS sequence"/>
</dbReference>
<gene>
    <name evidence="1" type="ORF">SAMN04487947_3488</name>
</gene>
<dbReference type="STRING" id="553469.SAMN04487947_3488"/>
<dbReference type="EMBL" id="FOYT01000004">
    <property type="protein sequence ID" value="SFR68709.1"/>
    <property type="molecule type" value="Genomic_DNA"/>
</dbReference>
<reference evidence="2" key="1">
    <citation type="submission" date="2016-10" db="EMBL/GenBank/DDBJ databases">
        <authorList>
            <person name="Varghese N."/>
            <person name="Submissions S."/>
        </authorList>
    </citation>
    <scope>NUCLEOTIDE SEQUENCE [LARGE SCALE GENOMIC DNA]</scope>
    <source>
        <strain evidence="2">CGMCC 1.7736</strain>
    </source>
</reference>
<dbReference type="OrthoDB" id="304286at2157"/>
<organism evidence="1 2">
    <name type="scientific">Halogeometricum rufum</name>
    <dbReference type="NCBI Taxonomy" id="553469"/>
    <lineage>
        <taxon>Archaea</taxon>
        <taxon>Methanobacteriati</taxon>
        <taxon>Methanobacteriota</taxon>
        <taxon>Stenosarchaea group</taxon>
        <taxon>Halobacteria</taxon>
        <taxon>Halobacteriales</taxon>
        <taxon>Haloferacaceae</taxon>
        <taxon>Halogeometricum</taxon>
    </lineage>
</organism>
<protein>
    <submittedName>
        <fullName evidence="1">Thiol-disulfide isomerase or thioredoxin</fullName>
    </submittedName>
</protein>
<accession>A0A1I6IQ13</accession>
<evidence type="ECO:0000313" key="2">
    <source>
        <dbReference type="Proteomes" id="UP000198531"/>
    </source>
</evidence>
<dbReference type="RefSeq" id="WP_089810007.1">
    <property type="nucleotide sequence ID" value="NZ_FOYT01000004.1"/>
</dbReference>
<keyword evidence="2" id="KW-1185">Reference proteome</keyword>
<dbReference type="SUPFAM" id="SSF52833">
    <property type="entry name" value="Thioredoxin-like"/>
    <property type="match status" value="1"/>
</dbReference>
<keyword evidence="1" id="KW-0413">Isomerase</keyword>
<dbReference type="GO" id="GO:0016853">
    <property type="term" value="F:isomerase activity"/>
    <property type="evidence" value="ECO:0007669"/>
    <property type="project" value="UniProtKB-KW"/>
</dbReference>
<evidence type="ECO:0000313" key="1">
    <source>
        <dbReference type="EMBL" id="SFR68709.1"/>
    </source>
</evidence>
<dbReference type="InterPro" id="IPR036249">
    <property type="entry name" value="Thioredoxin-like_sf"/>
</dbReference>
<sequence>MDENELFETLIESGVLSAQDDGEVRPSSDFESVVSRYDERIRDETDLGEELRAVDTPSGRVADFVAVADEAPDFVARYLAVRDVAEALGFVESVRVVILLDRFTGSVPPTDGSPEPFLPVAGERLPAMLGVFPVAVVYVWRERCPDCDEMRDALESVFERGHDSVTLLSVYGPDCAEMLEDRYDVVGGPTTLFVVDGTIDSRLQGAHVEEVVEREVDNSLTTAEMRGVR</sequence>
<dbReference type="AlphaFoldDB" id="A0A1I6IQ13"/>